<feature type="compositionally biased region" description="Low complexity" evidence="1">
    <location>
        <begin position="477"/>
        <end position="506"/>
    </location>
</feature>
<accession>A0A0X1KN33</accession>
<dbReference type="NCBIfam" id="TIGR04288">
    <property type="entry name" value="CGP_CTERM"/>
    <property type="match status" value="1"/>
</dbReference>
<dbReference type="STRING" id="1432656.X802_02130"/>
<sequence length="536" mass="60662">MKKLLPFLFFILITTSSYASAQVNVYPLTEDFKMIPYPIPECAHIDDIHELAYQVNSTYWIGVTGPILVGCPGVENITVEIHGVKNMTYPQYNLTVTAINVTVKTGQREYWPLGLMTRGVTITYERYNETYELVTVEIKGLEMYWSYGIEDYVYHSRNPLDYGFPANMTIRLLINRLTGEGYLLDNGTKKYVGVTPLWNPLANADYFPKSILHNLREVLNYIEANPWVVEDVIQKAKLSNNTRQYSELISGLATNLTDKVMFSSVVYLGRTMLLDSYSSVPNFIMPLDYTYLIRTYQTGSPNLPSWIDNMSSGEYVGKVLMDYLRTANESELKRLVLMDIFHEEVYLPVLSAGWGNGRKVLAVDFTLPPSKSSKLLVLPLPSEYARAFNASYLMLNFVWLTNDTIVVNYDPTLYTPQELLKEWRKVAPCMSLIRTALLDDFMNTLSRFEETGVNTSALEKIYFDVKEKLEQCGFNVSEETSTPVTSSVGSENSSSSPSASLEGTSESGEKDHGICGPAFLVSLAVAPLILRRWRKK</sequence>
<organism evidence="2 3">
    <name type="scientific">Thermococcus guaymasensis DSM 11113</name>
    <dbReference type="NCBI Taxonomy" id="1432656"/>
    <lineage>
        <taxon>Archaea</taxon>
        <taxon>Methanobacteriati</taxon>
        <taxon>Methanobacteriota</taxon>
        <taxon>Thermococci</taxon>
        <taxon>Thermococcales</taxon>
        <taxon>Thermococcaceae</taxon>
        <taxon>Thermococcus</taxon>
    </lineage>
</organism>
<evidence type="ECO:0000313" key="2">
    <source>
        <dbReference type="EMBL" id="AJC72658.1"/>
    </source>
</evidence>
<dbReference type="OrthoDB" id="100056at2157"/>
<evidence type="ECO:0000256" key="1">
    <source>
        <dbReference type="SAM" id="MobiDB-lite"/>
    </source>
</evidence>
<dbReference type="PATRIC" id="fig|1432656.3.peg.416"/>
<dbReference type="Proteomes" id="UP000062043">
    <property type="component" value="Chromosome"/>
</dbReference>
<evidence type="ECO:0000313" key="3">
    <source>
        <dbReference type="Proteomes" id="UP000062043"/>
    </source>
</evidence>
<dbReference type="KEGG" id="tgy:X802_02130"/>
<dbReference type="EMBL" id="CP007140">
    <property type="protein sequence ID" value="AJC72658.1"/>
    <property type="molecule type" value="Genomic_DNA"/>
</dbReference>
<gene>
    <name evidence="2" type="ORF">X802_02130</name>
</gene>
<evidence type="ECO:0008006" key="4">
    <source>
        <dbReference type="Google" id="ProtNLM"/>
    </source>
</evidence>
<protein>
    <recommendedName>
        <fullName evidence="4">CGP-CTERM sorting domain-containing protein</fullName>
    </recommendedName>
</protein>
<dbReference type="AlphaFoldDB" id="A0A0X1KN33"/>
<dbReference type="RefSeq" id="WP_062370572.1">
    <property type="nucleotide sequence ID" value="NZ_CP007140.1"/>
</dbReference>
<feature type="region of interest" description="Disordered" evidence="1">
    <location>
        <begin position="477"/>
        <end position="510"/>
    </location>
</feature>
<dbReference type="InterPro" id="IPR027552">
    <property type="entry name" value="CGP_CTERM"/>
</dbReference>
<name>A0A0X1KN33_9EURY</name>
<dbReference type="GeneID" id="27134453"/>
<keyword evidence="3" id="KW-1185">Reference proteome</keyword>
<proteinExistence type="predicted"/>
<reference evidence="2 3" key="1">
    <citation type="submission" date="2014-01" db="EMBL/GenBank/DDBJ databases">
        <title>Genome sequencing of Thermococcus guaymasensis.</title>
        <authorList>
            <person name="Zhang X."/>
            <person name="Alvare G."/>
            <person name="Fristensky B."/>
            <person name="Chen L."/>
            <person name="Suen T."/>
            <person name="Chen Q."/>
            <person name="Ma K."/>
        </authorList>
    </citation>
    <scope>NUCLEOTIDE SEQUENCE [LARGE SCALE GENOMIC DNA]</scope>
    <source>
        <strain evidence="2 3">DSM 11113</strain>
    </source>
</reference>